<dbReference type="GO" id="GO:0003700">
    <property type="term" value="F:DNA-binding transcription factor activity"/>
    <property type="evidence" value="ECO:0007669"/>
    <property type="project" value="UniProtKB-UniRule"/>
</dbReference>
<dbReference type="GO" id="GO:0005634">
    <property type="term" value="C:nucleus"/>
    <property type="evidence" value="ECO:0007669"/>
    <property type="project" value="UniProtKB-SubCell"/>
</dbReference>
<keyword evidence="13" id="KW-1185">Reference proteome</keyword>
<feature type="region of interest" description="Disordered" evidence="10">
    <location>
        <begin position="319"/>
        <end position="340"/>
    </location>
</feature>
<evidence type="ECO:0000259" key="11">
    <source>
        <dbReference type="PROSITE" id="PS50884"/>
    </source>
</evidence>
<organism evidence="12 13">
    <name type="scientific">Kalanchoe fedtschenkoi</name>
    <name type="common">Lavender scallops</name>
    <name type="synonym">South American air plant</name>
    <dbReference type="NCBI Taxonomy" id="63787"/>
    <lineage>
        <taxon>Eukaryota</taxon>
        <taxon>Viridiplantae</taxon>
        <taxon>Streptophyta</taxon>
        <taxon>Embryophyta</taxon>
        <taxon>Tracheophyta</taxon>
        <taxon>Spermatophyta</taxon>
        <taxon>Magnoliopsida</taxon>
        <taxon>eudicotyledons</taxon>
        <taxon>Gunneridae</taxon>
        <taxon>Pentapetalae</taxon>
        <taxon>Saxifragales</taxon>
        <taxon>Crassulaceae</taxon>
        <taxon>Kalanchoe</taxon>
    </lineage>
</organism>
<comment type="function">
    <text evidence="9">Transcription factor that binds specifically to a 5'-AA[AG]G-3' consensus core sequence.</text>
</comment>
<evidence type="ECO:0000256" key="9">
    <source>
        <dbReference type="RuleBase" id="RU369094"/>
    </source>
</evidence>
<evidence type="ECO:0000256" key="3">
    <source>
        <dbReference type="ARBA" id="ARBA00022833"/>
    </source>
</evidence>
<dbReference type="Gramene" id="Kaladp0095s0385.1.v1.1">
    <property type="protein sequence ID" value="Kaladp0095s0385.1.v1.1"/>
    <property type="gene ID" value="Kaladp0095s0385.v1.1"/>
</dbReference>
<keyword evidence="4 9" id="KW-0805">Transcription regulation</keyword>
<evidence type="ECO:0000313" key="12">
    <source>
        <dbReference type="EnsemblPlants" id="Kaladp0095s0385.1.v1.1"/>
    </source>
</evidence>
<accession>A0A7N1A6D8</accession>
<dbReference type="InterPro" id="IPR045174">
    <property type="entry name" value="Dof"/>
</dbReference>
<evidence type="ECO:0000256" key="2">
    <source>
        <dbReference type="ARBA" id="ARBA00022771"/>
    </source>
</evidence>
<dbReference type="GO" id="GO:0003677">
    <property type="term" value="F:DNA binding"/>
    <property type="evidence" value="ECO:0007669"/>
    <property type="project" value="UniProtKB-UniRule"/>
</dbReference>
<comment type="subcellular location">
    <subcellularLocation>
        <location evidence="8 9">Nucleus</location>
    </subcellularLocation>
</comment>
<feature type="compositionally biased region" description="Polar residues" evidence="10">
    <location>
        <begin position="122"/>
        <end position="138"/>
    </location>
</feature>
<keyword evidence="2 8" id="KW-0863">Zinc-finger</keyword>
<evidence type="ECO:0000313" key="13">
    <source>
        <dbReference type="Proteomes" id="UP000594263"/>
    </source>
</evidence>
<evidence type="ECO:0000256" key="5">
    <source>
        <dbReference type="ARBA" id="ARBA00023125"/>
    </source>
</evidence>
<dbReference type="AlphaFoldDB" id="A0A7N1A6D8"/>
<evidence type="ECO:0000256" key="6">
    <source>
        <dbReference type="ARBA" id="ARBA00023163"/>
    </source>
</evidence>
<sequence>MDLPRLNLQEMNTNSCEKNSQVVVAADEKKPRPQPEQAPKCPRCDSGNTKFCYYNNYSLSQPRYFCKACRRYWTKGGTLRNVPVGGGCRKNKRSAKRALDSHHHLLLQSKVENVLSSAASSEQQNNNHGGNGLSNFSSPLSYDSSGTGDSLSMAFARLQKQCNSGHLGFEFDPQNSIFGHHLQQHVPIFGNPVTNNLLDQTQTQTLLQPKSTNLGFLSNFFDTQAATNYNSQTCLFNYNGFENAADQYPKDQSHQSHSQPLLPYEDLSLSNVAADPTKDGFNLMSSNSVKHEMCNNHNNDGLNDHRILWGFPWQQLGSNNNGGGSSSENDNNNVVLGSGMSNNVGNGYDAAGGAGGGGRESWSNSGLGSAPSWPNLINSALM</sequence>
<dbReference type="PANTHER" id="PTHR31992:SF123">
    <property type="entry name" value="DOF ZINC FINGER PROTEIN"/>
    <property type="match status" value="1"/>
</dbReference>
<dbReference type="PROSITE" id="PS01361">
    <property type="entry name" value="ZF_DOF_1"/>
    <property type="match status" value="1"/>
</dbReference>
<dbReference type="InterPro" id="IPR003851">
    <property type="entry name" value="Znf_Dof"/>
</dbReference>
<evidence type="ECO:0000256" key="4">
    <source>
        <dbReference type="ARBA" id="ARBA00023015"/>
    </source>
</evidence>
<keyword evidence="6 9" id="KW-0804">Transcription</keyword>
<keyword evidence="1 9" id="KW-0479">Metal-binding</keyword>
<dbReference type="Proteomes" id="UP000594263">
    <property type="component" value="Unplaced"/>
</dbReference>
<feature type="domain" description="Dof-type" evidence="11">
    <location>
        <begin position="39"/>
        <end position="93"/>
    </location>
</feature>
<keyword evidence="5 8" id="KW-0238">DNA-binding</keyword>
<feature type="region of interest" description="Disordered" evidence="10">
    <location>
        <begin position="116"/>
        <end position="138"/>
    </location>
</feature>
<name>A0A7N1A6D8_KALFE</name>
<evidence type="ECO:0000256" key="8">
    <source>
        <dbReference type="PROSITE-ProRule" id="PRU00071"/>
    </source>
</evidence>
<dbReference type="GO" id="GO:0008270">
    <property type="term" value="F:zinc ion binding"/>
    <property type="evidence" value="ECO:0007669"/>
    <property type="project" value="UniProtKB-KW"/>
</dbReference>
<evidence type="ECO:0000256" key="1">
    <source>
        <dbReference type="ARBA" id="ARBA00022723"/>
    </source>
</evidence>
<dbReference type="PANTHER" id="PTHR31992">
    <property type="entry name" value="DOF ZINC FINGER PROTEIN DOF1.4-RELATED"/>
    <property type="match status" value="1"/>
</dbReference>
<evidence type="ECO:0000256" key="7">
    <source>
        <dbReference type="ARBA" id="ARBA00023242"/>
    </source>
</evidence>
<dbReference type="EnsemblPlants" id="Kaladp0095s0385.1.v1.1">
    <property type="protein sequence ID" value="Kaladp0095s0385.1.v1.1"/>
    <property type="gene ID" value="Kaladp0095s0385.v1.1"/>
</dbReference>
<keyword evidence="3 9" id="KW-0862">Zinc</keyword>
<reference evidence="12" key="1">
    <citation type="submission" date="2021-01" db="UniProtKB">
        <authorList>
            <consortium name="EnsemblPlants"/>
        </authorList>
    </citation>
    <scope>IDENTIFICATION</scope>
</reference>
<dbReference type="Pfam" id="PF02701">
    <property type="entry name" value="Zn_ribbon_Dof"/>
    <property type="match status" value="1"/>
</dbReference>
<protein>
    <recommendedName>
        <fullName evidence="9">Dof zinc finger protein</fullName>
    </recommendedName>
</protein>
<evidence type="ECO:0000256" key="10">
    <source>
        <dbReference type="SAM" id="MobiDB-lite"/>
    </source>
</evidence>
<dbReference type="PROSITE" id="PS50884">
    <property type="entry name" value="ZF_DOF_2"/>
    <property type="match status" value="1"/>
</dbReference>
<proteinExistence type="predicted"/>
<keyword evidence="7 8" id="KW-0539">Nucleus</keyword>